<evidence type="ECO:0000313" key="4">
    <source>
        <dbReference type="Proteomes" id="UP000306753"/>
    </source>
</evidence>
<comment type="caution">
    <text evidence="3">The sequence shown here is derived from an EMBL/GenBank/DDBJ whole genome shotgun (WGS) entry which is preliminary data.</text>
</comment>
<feature type="chain" id="PRO_5024406225" description="Translation initiation factor IF-2" evidence="2">
    <location>
        <begin position="22"/>
        <end position="101"/>
    </location>
</feature>
<protein>
    <recommendedName>
        <fullName evidence="5">Translation initiation factor IF-2</fullName>
    </recommendedName>
</protein>
<reference evidence="3 4" key="1">
    <citation type="journal article" date="2017" name="Eur. J. Clin. Microbiol. Infect. Dis.">
        <title>Uncommonly isolated clinical Pseudomonas: identification and phylogenetic assignation.</title>
        <authorList>
            <person name="Mulet M."/>
            <person name="Gomila M."/>
            <person name="Ramirez A."/>
            <person name="Cardew S."/>
            <person name="Moore E.R."/>
            <person name="Lalucat J."/>
            <person name="Garcia-Valdes E."/>
        </authorList>
    </citation>
    <scope>NUCLEOTIDE SEQUENCE [LARGE SCALE GENOMIC DNA]</scope>
    <source>
        <strain evidence="3 4">SD129</strain>
    </source>
</reference>
<evidence type="ECO:0000256" key="2">
    <source>
        <dbReference type="SAM" id="SignalP"/>
    </source>
</evidence>
<keyword evidence="4" id="KW-1185">Reference proteome</keyword>
<proteinExistence type="predicted"/>
<dbReference type="AlphaFoldDB" id="A0A5R9QE53"/>
<keyword evidence="2" id="KW-0732">Signal</keyword>
<feature type="region of interest" description="Disordered" evidence="1">
    <location>
        <begin position="23"/>
        <end position="101"/>
    </location>
</feature>
<feature type="compositionally biased region" description="Low complexity" evidence="1">
    <location>
        <begin position="84"/>
        <end position="101"/>
    </location>
</feature>
<dbReference type="EMBL" id="QLAG01000013">
    <property type="protein sequence ID" value="TLX63220.1"/>
    <property type="molecule type" value="Genomic_DNA"/>
</dbReference>
<name>A0A5R9QE53_9GAMM</name>
<accession>A0A5R9QE53</accession>
<feature type="signal peptide" evidence="2">
    <location>
        <begin position="1"/>
        <end position="21"/>
    </location>
</feature>
<dbReference type="Proteomes" id="UP000306753">
    <property type="component" value="Unassembled WGS sequence"/>
</dbReference>
<sequence length="101" mass="10381">MQALRLWIASITLLASAVALANTGATQPGKARSGPLDTTEPRQKVIERKQEGGSAPPREERERIGEPSPERKVEPLPEPRDGNPSGSGSGAAAPGGSATGT</sequence>
<evidence type="ECO:0008006" key="5">
    <source>
        <dbReference type="Google" id="ProtNLM"/>
    </source>
</evidence>
<feature type="compositionally biased region" description="Basic and acidic residues" evidence="1">
    <location>
        <begin position="39"/>
        <end position="81"/>
    </location>
</feature>
<gene>
    <name evidence="3" type="ORF">DN820_11830</name>
</gene>
<evidence type="ECO:0000313" key="3">
    <source>
        <dbReference type="EMBL" id="TLX63220.1"/>
    </source>
</evidence>
<evidence type="ECO:0000256" key="1">
    <source>
        <dbReference type="SAM" id="MobiDB-lite"/>
    </source>
</evidence>
<dbReference type="RefSeq" id="WP_138411812.1">
    <property type="nucleotide sequence ID" value="NZ_QLAG01000013.1"/>
</dbReference>
<organism evidence="3 4">
    <name type="scientific">Stutzerimonas nosocomialis</name>
    <dbReference type="NCBI Taxonomy" id="1056496"/>
    <lineage>
        <taxon>Bacteria</taxon>
        <taxon>Pseudomonadati</taxon>
        <taxon>Pseudomonadota</taxon>
        <taxon>Gammaproteobacteria</taxon>
        <taxon>Pseudomonadales</taxon>
        <taxon>Pseudomonadaceae</taxon>
        <taxon>Stutzerimonas</taxon>
    </lineage>
</organism>